<dbReference type="Pfam" id="PF24862">
    <property type="entry name" value="SUS_EPBD"/>
    <property type="match status" value="1"/>
</dbReference>
<evidence type="ECO:0000259" key="7">
    <source>
        <dbReference type="Pfam" id="PF24862"/>
    </source>
</evidence>
<dbReference type="Proteomes" id="UP001222027">
    <property type="component" value="Unassembled WGS sequence"/>
</dbReference>
<evidence type="ECO:0000313" key="9">
    <source>
        <dbReference type="Proteomes" id="UP001222027"/>
    </source>
</evidence>
<dbReference type="PANTHER" id="PTHR45839">
    <property type="match status" value="1"/>
</dbReference>
<keyword evidence="3" id="KW-0328">Glycosyltransferase</keyword>
<evidence type="ECO:0000256" key="4">
    <source>
        <dbReference type="ARBA" id="ARBA00022679"/>
    </source>
</evidence>
<dbReference type="AlphaFoldDB" id="A0AAV8PWD9"/>
<evidence type="ECO:0000256" key="1">
    <source>
        <dbReference type="ARBA" id="ARBA00005894"/>
    </source>
</evidence>
<reference evidence="8 9" key="1">
    <citation type="submission" date="2022-12" db="EMBL/GenBank/DDBJ databases">
        <title>Chromosome-scale assembly of the Ensete ventricosum genome.</title>
        <authorList>
            <person name="Dussert Y."/>
            <person name="Stocks J."/>
            <person name="Wendawek A."/>
            <person name="Woldeyes F."/>
            <person name="Nichols R.A."/>
            <person name="Borrell J.S."/>
        </authorList>
    </citation>
    <scope>NUCLEOTIDE SEQUENCE [LARGE SCALE GENOMIC DNA]</scope>
    <source>
        <strain evidence="9">cv. Maze</strain>
        <tissue evidence="8">Seeds</tissue>
    </source>
</reference>
<dbReference type="Pfam" id="PF24861">
    <property type="entry name" value="SUS_N"/>
    <property type="match status" value="1"/>
</dbReference>
<evidence type="ECO:0000313" key="8">
    <source>
        <dbReference type="EMBL" id="KAJ8500560.1"/>
    </source>
</evidence>
<dbReference type="GO" id="GO:0016157">
    <property type="term" value="F:sucrose synthase activity"/>
    <property type="evidence" value="ECO:0007669"/>
    <property type="project" value="UniProtKB-EC"/>
</dbReference>
<feature type="domain" description="Sucrose synthase EPBD" evidence="7">
    <location>
        <begin position="155"/>
        <end position="198"/>
    </location>
</feature>
<organism evidence="8 9">
    <name type="scientific">Ensete ventricosum</name>
    <name type="common">Abyssinian banana</name>
    <name type="synonym">Musa ensete</name>
    <dbReference type="NCBI Taxonomy" id="4639"/>
    <lineage>
        <taxon>Eukaryota</taxon>
        <taxon>Viridiplantae</taxon>
        <taxon>Streptophyta</taxon>
        <taxon>Embryophyta</taxon>
        <taxon>Tracheophyta</taxon>
        <taxon>Spermatophyta</taxon>
        <taxon>Magnoliopsida</taxon>
        <taxon>Liliopsida</taxon>
        <taxon>Zingiberales</taxon>
        <taxon>Musaceae</taxon>
        <taxon>Ensete</taxon>
    </lineage>
</organism>
<sequence length="198" mass="22562">MGTPKLGRIPSMRERVEDSLSAYRNVLVSLLSRYVSQGKGLLQPHHLIDAVATLGDDARTKLSEGPFSDVLKFAQEAIVLPPFVAVAVRPRPGVWEYVRVNVHELSVEQLSASEYLQFKEELVDERSNDRYVLELDFEPFNASFPRPIHSSSIGNGVQFLNRHLSSIMFHNKDCFEPLLDFLRAHKYKGHVMMLNDRI</sequence>
<keyword evidence="4" id="KW-0808">Transferase</keyword>
<dbReference type="EC" id="2.4.1.13" evidence="2"/>
<evidence type="ECO:0000256" key="5">
    <source>
        <dbReference type="ARBA" id="ARBA00049030"/>
    </source>
</evidence>
<name>A0AAV8PWD9_ENSVE</name>
<evidence type="ECO:0000256" key="3">
    <source>
        <dbReference type="ARBA" id="ARBA00022676"/>
    </source>
</evidence>
<comment type="similarity">
    <text evidence="1">Belongs to the glycosyltransferase 1 family. Plant sucrose synthase subfamily.</text>
</comment>
<dbReference type="Gene3D" id="3.10.450.330">
    <property type="match status" value="1"/>
</dbReference>
<comment type="caution">
    <text evidence="8">The sequence shown here is derived from an EMBL/GenBank/DDBJ whole genome shotgun (WGS) entry which is preliminary data.</text>
</comment>
<dbReference type="EMBL" id="JAQQAF010000003">
    <property type="protein sequence ID" value="KAJ8500560.1"/>
    <property type="molecule type" value="Genomic_DNA"/>
</dbReference>
<dbReference type="PANTHER" id="PTHR45839:SF13">
    <property type="entry name" value="SUCROSE SYNTHASE 3"/>
    <property type="match status" value="1"/>
</dbReference>
<dbReference type="InterPro" id="IPR012820">
    <property type="entry name" value="Sucrose_synthase_pln/cyn"/>
</dbReference>
<evidence type="ECO:0000259" key="6">
    <source>
        <dbReference type="Pfam" id="PF24861"/>
    </source>
</evidence>
<accession>A0AAV8PWD9</accession>
<protein>
    <recommendedName>
        <fullName evidence="2">sucrose synthase</fullName>
        <ecNumber evidence="2">2.4.1.13</ecNumber>
    </recommendedName>
</protein>
<dbReference type="InterPro" id="IPR056735">
    <property type="entry name" value="SUS_N"/>
</dbReference>
<dbReference type="InterPro" id="IPR056736">
    <property type="entry name" value="SUS_EPBD"/>
</dbReference>
<dbReference type="GO" id="GO:0005985">
    <property type="term" value="P:sucrose metabolic process"/>
    <property type="evidence" value="ECO:0007669"/>
    <property type="project" value="InterPro"/>
</dbReference>
<gene>
    <name evidence="8" type="ORF">OPV22_011112</name>
</gene>
<keyword evidence="9" id="KW-1185">Reference proteome</keyword>
<feature type="domain" description="Sucrose synthase N-terminal" evidence="6">
    <location>
        <begin position="9"/>
        <end position="120"/>
    </location>
</feature>
<dbReference type="Gene3D" id="1.20.120.1230">
    <property type="match status" value="1"/>
</dbReference>
<comment type="catalytic activity">
    <reaction evidence="5">
        <text>an NDP-alpha-D-glucose + D-fructose = a ribonucleoside 5'-diphosphate + sucrose + H(+)</text>
        <dbReference type="Rhea" id="RHEA:16241"/>
        <dbReference type="ChEBI" id="CHEBI:15378"/>
        <dbReference type="ChEBI" id="CHEBI:17992"/>
        <dbReference type="ChEBI" id="CHEBI:37721"/>
        <dbReference type="ChEBI" id="CHEBI:57930"/>
        <dbReference type="ChEBI" id="CHEBI:76533"/>
        <dbReference type="EC" id="2.4.1.13"/>
    </reaction>
</comment>
<dbReference type="FunFam" id="3.10.450.330:FF:000001">
    <property type="entry name" value="Sucrose synthase"/>
    <property type="match status" value="1"/>
</dbReference>
<proteinExistence type="inferred from homology"/>
<evidence type="ECO:0000256" key="2">
    <source>
        <dbReference type="ARBA" id="ARBA00012540"/>
    </source>
</evidence>